<sequence length="145" mass="16479">MIPPGQSVFPAKFHELGWGAWLPMPCITLLPYYSDAVARGLGLEELLIYLDGKVKADTFLMHEESNLEVIRDKHERAMLIAREVKVRERLKINGHQYPRNVGDVVQLYLDLGLALVSTDETNGQLRYDLIIRPLSHVDTVLKSNL</sequence>
<evidence type="ECO:0000313" key="2">
    <source>
        <dbReference type="Proteomes" id="UP001154322"/>
    </source>
</evidence>
<dbReference type="InterPro" id="IPR046105">
    <property type="entry name" value="DUF6042"/>
</dbReference>
<gene>
    <name evidence="1" type="ORF">WJ0W_005464</name>
</gene>
<reference evidence="1" key="1">
    <citation type="submission" date="2022-06" db="EMBL/GenBank/DDBJ databases">
        <authorList>
            <person name="Dietemann V."/>
            <person name="Ory F."/>
            <person name="Dainat B."/>
            <person name="Oberhansli S."/>
        </authorList>
    </citation>
    <scope>NUCLEOTIDE SEQUENCE</scope>
    <source>
        <strain evidence="1">Ena-SAMPLE-TAB-26-04-2022-14:26:32:270-5432</strain>
    </source>
</reference>
<organism evidence="1 2">
    <name type="scientific">Paenibacillus melissococcoides</name>
    <dbReference type="NCBI Taxonomy" id="2912268"/>
    <lineage>
        <taxon>Bacteria</taxon>
        <taxon>Bacillati</taxon>
        <taxon>Bacillota</taxon>
        <taxon>Bacilli</taxon>
        <taxon>Bacillales</taxon>
        <taxon>Paenibacillaceae</taxon>
        <taxon>Paenibacillus</taxon>
    </lineage>
</organism>
<dbReference type="Proteomes" id="UP001154322">
    <property type="component" value="Unassembled WGS sequence"/>
</dbReference>
<accession>A0ABM9GA14</accession>
<dbReference type="Pfam" id="PF19508">
    <property type="entry name" value="DUF6042"/>
    <property type="match status" value="1"/>
</dbReference>
<dbReference type="RefSeq" id="WP_261945223.1">
    <property type="nucleotide sequence ID" value="NZ_AP031286.1"/>
</dbReference>
<comment type="caution">
    <text evidence="1">The sequence shown here is derived from an EMBL/GenBank/DDBJ whole genome shotgun (WGS) entry which is preliminary data.</text>
</comment>
<proteinExistence type="predicted"/>
<evidence type="ECO:0000313" key="1">
    <source>
        <dbReference type="EMBL" id="CAH8248206.1"/>
    </source>
</evidence>
<dbReference type="EMBL" id="CALYLO010000009">
    <property type="protein sequence ID" value="CAH8248206.1"/>
    <property type="molecule type" value="Genomic_DNA"/>
</dbReference>
<name>A0ABM9GA14_9BACL</name>
<protein>
    <submittedName>
        <fullName evidence="1">DUF6042 family protein</fullName>
    </submittedName>
</protein>
<keyword evidence="2" id="KW-1185">Reference proteome</keyword>